<dbReference type="PATRIC" id="fig|45068.5.peg.285"/>
<evidence type="ECO:0000256" key="4">
    <source>
        <dbReference type="ARBA" id="ARBA00023136"/>
    </source>
</evidence>
<dbReference type="AlphaFoldDB" id="A0A0W0VSD6"/>
<dbReference type="STRING" id="45068.Llon_0269"/>
<evidence type="ECO:0000313" key="7">
    <source>
        <dbReference type="EMBL" id="KTD23035.1"/>
    </source>
</evidence>
<name>A0A0W0VSD6_9GAMM</name>
<organism evidence="7 8">
    <name type="scientific">Legionella londiniensis</name>
    <dbReference type="NCBI Taxonomy" id="45068"/>
    <lineage>
        <taxon>Bacteria</taxon>
        <taxon>Pseudomonadati</taxon>
        <taxon>Pseudomonadota</taxon>
        <taxon>Gammaproteobacteria</taxon>
        <taxon>Legionellales</taxon>
        <taxon>Legionellaceae</taxon>
        <taxon>Legionella</taxon>
    </lineage>
</organism>
<evidence type="ECO:0000256" key="1">
    <source>
        <dbReference type="ARBA" id="ARBA00004141"/>
    </source>
</evidence>
<keyword evidence="4 5" id="KW-0472">Membrane</keyword>
<keyword evidence="8" id="KW-1185">Reference proteome</keyword>
<evidence type="ECO:0000259" key="6">
    <source>
        <dbReference type="Pfam" id="PF06271"/>
    </source>
</evidence>
<reference evidence="7 8" key="1">
    <citation type="submission" date="2015-11" db="EMBL/GenBank/DDBJ databases">
        <title>Genomic analysis of 38 Legionella species identifies large and diverse effector repertoires.</title>
        <authorList>
            <person name="Burstein D."/>
            <person name="Amaro F."/>
            <person name="Zusman T."/>
            <person name="Lifshitz Z."/>
            <person name="Cohen O."/>
            <person name="Gilbert J.A."/>
            <person name="Pupko T."/>
            <person name="Shuman H.A."/>
            <person name="Segal G."/>
        </authorList>
    </citation>
    <scope>NUCLEOTIDE SEQUENCE [LARGE SCALE GENOMIC DNA]</scope>
    <source>
        <strain evidence="7 8">ATCC 49505</strain>
    </source>
</reference>
<comment type="caution">
    <text evidence="7">The sequence shown here is derived from an EMBL/GenBank/DDBJ whole genome shotgun (WGS) entry which is preliminary data.</text>
</comment>
<keyword evidence="3 5" id="KW-1133">Transmembrane helix</keyword>
<dbReference type="OrthoDB" id="9793824at2"/>
<evidence type="ECO:0000256" key="3">
    <source>
        <dbReference type="ARBA" id="ARBA00022989"/>
    </source>
</evidence>
<feature type="transmembrane region" description="Helical" evidence="5">
    <location>
        <begin position="12"/>
        <end position="38"/>
    </location>
</feature>
<dbReference type="InterPro" id="IPR010432">
    <property type="entry name" value="RDD"/>
</dbReference>
<evidence type="ECO:0000256" key="2">
    <source>
        <dbReference type="ARBA" id="ARBA00022692"/>
    </source>
</evidence>
<accession>A0A0W0VSD6</accession>
<comment type="subcellular location">
    <subcellularLocation>
        <location evidence="1">Membrane</location>
        <topology evidence="1">Multi-pass membrane protein</topology>
    </subcellularLocation>
</comment>
<gene>
    <name evidence="7" type="ORF">Llon_0269</name>
</gene>
<evidence type="ECO:0000256" key="5">
    <source>
        <dbReference type="SAM" id="Phobius"/>
    </source>
</evidence>
<dbReference type="Pfam" id="PF06271">
    <property type="entry name" value="RDD"/>
    <property type="match status" value="1"/>
</dbReference>
<dbReference type="GO" id="GO:0016020">
    <property type="term" value="C:membrane"/>
    <property type="evidence" value="ECO:0007669"/>
    <property type="project" value="UniProtKB-SubCell"/>
</dbReference>
<dbReference type="RefSeq" id="WP_058528289.1">
    <property type="nucleotide sequence ID" value="NZ_CAAAHZ010000012.1"/>
</dbReference>
<protein>
    <submittedName>
        <fullName evidence="7">RDD family protein</fullName>
    </submittedName>
</protein>
<keyword evidence="2 5" id="KW-0812">Transmembrane</keyword>
<feature type="domain" description="RDD" evidence="6">
    <location>
        <begin position="15"/>
        <end position="104"/>
    </location>
</feature>
<dbReference type="Proteomes" id="UP000054997">
    <property type="component" value="Unassembled WGS sequence"/>
</dbReference>
<proteinExistence type="predicted"/>
<dbReference type="EMBL" id="LNYK01000002">
    <property type="protein sequence ID" value="KTD23035.1"/>
    <property type="molecule type" value="Genomic_DNA"/>
</dbReference>
<evidence type="ECO:0000313" key="8">
    <source>
        <dbReference type="Proteomes" id="UP000054997"/>
    </source>
</evidence>
<feature type="transmembrane region" description="Helical" evidence="5">
    <location>
        <begin position="50"/>
        <end position="67"/>
    </location>
</feature>
<sequence>MDNRKSRFILFYYYGAVLYDALILCALFFVITGFCLILRHGATILPGTRWFQILLSGAAYLYYALSYRHGGQTIGMRAWGLKLIPHAAPISQKQILKRILLAVPVLVLGLGTLKNPLELLNKYTKCDVVIL</sequence>